<evidence type="ECO:0008006" key="3">
    <source>
        <dbReference type="Google" id="ProtNLM"/>
    </source>
</evidence>
<keyword evidence="2" id="KW-1185">Reference proteome</keyword>
<dbReference type="RefSeq" id="WP_050046539.1">
    <property type="nucleotide sequence ID" value="NZ_JBFQGM010000001.1"/>
</dbReference>
<dbReference type="Proteomes" id="UP001628874">
    <property type="component" value="Unassembled WGS sequence"/>
</dbReference>
<sequence length="81" mass="9311">MPLALLQHCTFTGPALPKPFVRFELEKKLTKAKLIHKITGNEGKELQEAWTVYRRKLRELATRGGAVRVRNHIILPLLKLL</sequence>
<organism evidence="1 2">
    <name type="scientific">Scytonema tolypothrichoides VB-61278_2</name>
    <dbReference type="NCBI Taxonomy" id="3232314"/>
    <lineage>
        <taxon>Bacteria</taxon>
        <taxon>Bacillati</taxon>
        <taxon>Cyanobacteriota</taxon>
        <taxon>Cyanophyceae</taxon>
        <taxon>Nostocales</taxon>
        <taxon>Scytonemataceae</taxon>
        <taxon>Scytonema</taxon>
    </lineage>
</organism>
<name>A0ABW8WF35_9CYAN</name>
<gene>
    <name evidence="1" type="ORF">AB0759_03000</name>
</gene>
<proteinExistence type="predicted"/>
<evidence type="ECO:0000313" key="2">
    <source>
        <dbReference type="Proteomes" id="UP001628874"/>
    </source>
</evidence>
<comment type="caution">
    <text evidence="1">The sequence shown here is derived from an EMBL/GenBank/DDBJ whole genome shotgun (WGS) entry which is preliminary data.</text>
</comment>
<evidence type="ECO:0000313" key="1">
    <source>
        <dbReference type="EMBL" id="MFL9459609.1"/>
    </source>
</evidence>
<reference evidence="1 2" key="1">
    <citation type="submission" date="2024-07" db="EMBL/GenBank/DDBJ databases">
        <authorList>
            <person name="Tripathy S."/>
        </authorList>
    </citation>
    <scope>NUCLEOTIDE SEQUENCE [LARGE SCALE GENOMIC DNA]</scope>
    <source>
        <strain evidence="1 2">VB-61278_2</strain>
    </source>
</reference>
<accession>A0ABW8WF35</accession>
<dbReference type="EMBL" id="JBFQGM010000001">
    <property type="protein sequence ID" value="MFL9459609.1"/>
    <property type="molecule type" value="Genomic_DNA"/>
</dbReference>
<protein>
    <recommendedName>
        <fullName evidence="3">Transposase DDE domain-containing protein</fullName>
    </recommendedName>
</protein>